<reference evidence="2 3" key="1">
    <citation type="journal article" date="2021" name="ISME Commun">
        <title>Automated analysis of genomic sequences facilitates high-throughput and comprehensive description of bacteria.</title>
        <authorList>
            <person name="Hitch T.C.A."/>
        </authorList>
    </citation>
    <scope>NUCLEOTIDE SEQUENCE [LARGE SCALE GENOMIC DNA]</scope>
    <source>
        <strain evidence="2 3">Sanger_19</strain>
    </source>
</reference>
<evidence type="ECO:0000313" key="2">
    <source>
        <dbReference type="EMBL" id="MCU6717326.1"/>
    </source>
</evidence>
<dbReference type="PANTHER" id="PTHR40056">
    <property type="entry name" value="HYPOTHETICAL CYTOSOLIC PROTEIN"/>
    <property type="match status" value="1"/>
</dbReference>
<dbReference type="Pfam" id="PF08876">
    <property type="entry name" value="DUF1836"/>
    <property type="match status" value="1"/>
</dbReference>
<organism evidence="2 3">
    <name type="scientific">Roseburia amylophila</name>
    <dbReference type="NCBI Taxonomy" id="2981794"/>
    <lineage>
        <taxon>Bacteria</taxon>
        <taxon>Bacillati</taxon>
        <taxon>Bacillota</taxon>
        <taxon>Clostridia</taxon>
        <taxon>Lachnospirales</taxon>
        <taxon>Lachnospiraceae</taxon>
        <taxon>Roseburia</taxon>
    </lineage>
</organism>
<keyword evidence="3" id="KW-1185">Reference proteome</keyword>
<dbReference type="Proteomes" id="UP001209666">
    <property type="component" value="Unassembled WGS sequence"/>
</dbReference>
<evidence type="ECO:0000256" key="1">
    <source>
        <dbReference type="SAM" id="MobiDB-lite"/>
    </source>
</evidence>
<evidence type="ECO:0000313" key="3">
    <source>
        <dbReference type="Proteomes" id="UP001209666"/>
    </source>
</evidence>
<gene>
    <name evidence="2" type="ORF">OCV43_08550</name>
</gene>
<proteinExistence type="predicted"/>
<dbReference type="InterPro" id="IPR014975">
    <property type="entry name" value="DUF1836"/>
</dbReference>
<dbReference type="RefSeq" id="WP_262623858.1">
    <property type="nucleotide sequence ID" value="NZ_JAOQKI010000011.1"/>
</dbReference>
<sequence length="229" mass="26545">MTIDAKDLLNSILSSLSRIDYIRPESIPNIDLYMDQITTFMDTQLAASKRHPDDKILTKTMINNYAKNNLLPPPVKKKYSKEHILMLIFIYYFKSILSINDIESILNPLAKRFFNAEGDFNLTTVYEEVFSLERDEVKNLMKDITKKFNTSSTTFADAPEEDQDFLHTFSFICMLSFDVFVKCMLIEKLIDETKEMEKEAEDEQRAAEKKASEGKKASEKKTSEKKSNE</sequence>
<accession>A0ABT2SE92</accession>
<dbReference type="EMBL" id="JAOQKI010000011">
    <property type="protein sequence ID" value="MCU6717326.1"/>
    <property type="molecule type" value="Genomic_DNA"/>
</dbReference>
<comment type="caution">
    <text evidence="2">The sequence shown here is derived from an EMBL/GenBank/DDBJ whole genome shotgun (WGS) entry which is preliminary data.</text>
</comment>
<feature type="region of interest" description="Disordered" evidence="1">
    <location>
        <begin position="196"/>
        <end position="229"/>
    </location>
</feature>
<dbReference type="PANTHER" id="PTHR40056:SF1">
    <property type="entry name" value="DUF1836 DOMAIN-CONTAINING PROTEIN"/>
    <property type="match status" value="1"/>
</dbReference>
<protein>
    <submittedName>
        <fullName evidence="2">DUF1836 domain-containing protein</fullName>
    </submittedName>
</protein>
<name>A0ABT2SE92_9FIRM</name>